<accession>A0ACC1P4I7</accession>
<keyword evidence="2" id="KW-1185">Reference proteome</keyword>
<organism evidence="1 2">
    <name type="scientific">Xylaria curta</name>
    <dbReference type="NCBI Taxonomy" id="42375"/>
    <lineage>
        <taxon>Eukaryota</taxon>
        <taxon>Fungi</taxon>
        <taxon>Dikarya</taxon>
        <taxon>Ascomycota</taxon>
        <taxon>Pezizomycotina</taxon>
        <taxon>Sordariomycetes</taxon>
        <taxon>Xylariomycetidae</taxon>
        <taxon>Xylariales</taxon>
        <taxon>Xylariaceae</taxon>
        <taxon>Xylaria</taxon>
    </lineage>
</organism>
<comment type="caution">
    <text evidence="1">The sequence shown here is derived from an EMBL/GenBank/DDBJ whole genome shotgun (WGS) entry which is preliminary data.</text>
</comment>
<proteinExistence type="predicted"/>
<evidence type="ECO:0000313" key="1">
    <source>
        <dbReference type="EMBL" id="KAJ2986777.1"/>
    </source>
</evidence>
<sequence>MAMQWLVNRFSSSCEDVPAEPEQDVRTFHGFSDLPTELRLQIWEHYFDVPRIHVLYRGSSESKRAYGDETPLAYADLTARTNHDIPTDLRFAAAAMNREALGVFRKTFDFVHVDFMSLPSKRVRELFDNSTGPDQRLSEPEDVVGSDPVLSRLVRNPDGRPRDMLIPGIHTNWGNDLLYLTDGIDVNCDMLRRACNGPIASKLRRVAILIHDGCTYEGWRRFYGPSVDFPKPSTTLAEVILVVRLRDLDVSTYATADRDEFGFAPYDSVVQGQKKGSWEWLQEMKMIERRFVYVAQLLREAFPGLEDHKIKWAVDIDYTHHKAETRYSRNIRQ</sequence>
<protein>
    <submittedName>
        <fullName evidence="1">Uncharacterized protein</fullName>
    </submittedName>
</protein>
<dbReference type="EMBL" id="JAPDGR010000895">
    <property type="protein sequence ID" value="KAJ2986777.1"/>
    <property type="molecule type" value="Genomic_DNA"/>
</dbReference>
<evidence type="ECO:0000313" key="2">
    <source>
        <dbReference type="Proteomes" id="UP001143856"/>
    </source>
</evidence>
<dbReference type="Proteomes" id="UP001143856">
    <property type="component" value="Unassembled WGS sequence"/>
</dbReference>
<gene>
    <name evidence="1" type="ORF">NUW58_g4868</name>
</gene>
<name>A0ACC1P4I7_9PEZI</name>
<reference evidence="1" key="1">
    <citation type="submission" date="2022-10" db="EMBL/GenBank/DDBJ databases">
        <title>Genome Sequence of Xylaria curta.</title>
        <authorList>
            <person name="Buettner E."/>
        </authorList>
    </citation>
    <scope>NUCLEOTIDE SEQUENCE</scope>
    <source>
        <strain evidence="1">Babe10</strain>
    </source>
</reference>